<sequence length="148" mass="16874">MLSLLFAFMVVTAFENASSSSWDMVEVLLASDLKSNSSQHSAALDDFQELFDEFADTHRLHYNKRNFRVLETYNTDGFQVAKYGLRNTNCEEFRQFLSGIKAQKYHLQYAAVRCGPMTFSYCMAFLCPPFEFHMRGGAGAVLPTVRPI</sequence>
<accession>A0AA36M3K3</accession>
<dbReference type="AlphaFoldDB" id="A0AA36M3K3"/>
<dbReference type="Proteomes" id="UP001176961">
    <property type="component" value="Unassembled WGS sequence"/>
</dbReference>
<evidence type="ECO:0000313" key="3">
    <source>
        <dbReference type="Proteomes" id="UP001176961"/>
    </source>
</evidence>
<feature type="signal peptide" evidence="1">
    <location>
        <begin position="1"/>
        <end position="19"/>
    </location>
</feature>
<evidence type="ECO:0000313" key="2">
    <source>
        <dbReference type="EMBL" id="CAJ0596690.1"/>
    </source>
</evidence>
<comment type="caution">
    <text evidence="2">The sequence shown here is derived from an EMBL/GenBank/DDBJ whole genome shotgun (WGS) entry which is preliminary data.</text>
</comment>
<organism evidence="2 3">
    <name type="scientific">Cylicocyclus nassatus</name>
    <name type="common">Nematode worm</name>
    <dbReference type="NCBI Taxonomy" id="53992"/>
    <lineage>
        <taxon>Eukaryota</taxon>
        <taxon>Metazoa</taxon>
        <taxon>Ecdysozoa</taxon>
        <taxon>Nematoda</taxon>
        <taxon>Chromadorea</taxon>
        <taxon>Rhabditida</taxon>
        <taxon>Rhabditina</taxon>
        <taxon>Rhabditomorpha</taxon>
        <taxon>Strongyloidea</taxon>
        <taxon>Strongylidae</taxon>
        <taxon>Cylicocyclus</taxon>
    </lineage>
</organism>
<feature type="chain" id="PRO_5041381210" description="Cathepsin propeptide inhibitor domain-containing protein" evidence="1">
    <location>
        <begin position="20"/>
        <end position="148"/>
    </location>
</feature>
<proteinExistence type="predicted"/>
<dbReference type="InterPro" id="IPR035126">
    <property type="entry name" value="SCVP"/>
</dbReference>
<reference evidence="2" key="1">
    <citation type="submission" date="2023-07" db="EMBL/GenBank/DDBJ databases">
        <authorList>
            <consortium name="CYATHOMIX"/>
        </authorList>
    </citation>
    <scope>NUCLEOTIDE SEQUENCE</scope>
    <source>
        <strain evidence="2">N/A</strain>
    </source>
</reference>
<protein>
    <recommendedName>
        <fullName evidence="4">Cathepsin propeptide inhibitor domain-containing protein</fullName>
    </recommendedName>
</protein>
<dbReference type="EMBL" id="CATQJL010000223">
    <property type="protein sequence ID" value="CAJ0596690.1"/>
    <property type="molecule type" value="Genomic_DNA"/>
</dbReference>
<gene>
    <name evidence="2" type="ORF">CYNAS_LOCUS8673</name>
</gene>
<evidence type="ECO:0000256" key="1">
    <source>
        <dbReference type="SAM" id="SignalP"/>
    </source>
</evidence>
<keyword evidence="1" id="KW-0732">Signal</keyword>
<dbReference type="Pfam" id="PF17619">
    <property type="entry name" value="SCVP"/>
    <property type="match status" value="1"/>
</dbReference>
<evidence type="ECO:0008006" key="4">
    <source>
        <dbReference type="Google" id="ProtNLM"/>
    </source>
</evidence>
<keyword evidence="3" id="KW-1185">Reference proteome</keyword>
<name>A0AA36M3K3_CYLNA</name>